<dbReference type="Proteomes" id="UP000596660">
    <property type="component" value="Unplaced"/>
</dbReference>
<protein>
    <submittedName>
        <fullName evidence="1">Uncharacterized protein</fullName>
    </submittedName>
</protein>
<organism evidence="1 2">
    <name type="scientific">Chenopodium quinoa</name>
    <name type="common">Quinoa</name>
    <dbReference type="NCBI Taxonomy" id="63459"/>
    <lineage>
        <taxon>Eukaryota</taxon>
        <taxon>Viridiplantae</taxon>
        <taxon>Streptophyta</taxon>
        <taxon>Embryophyta</taxon>
        <taxon>Tracheophyta</taxon>
        <taxon>Spermatophyta</taxon>
        <taxon>Magnoliopsida</taxon>
        <taxon>eudicotyledons</taxon>
        <taxon>Gunneridae</taxon>
        <taxon>Pentapetalae</taxon>
        <taxon>Caryophyllales</taxon>
        <taxon>Chenopodiaceae</taxon>
        <taxon>Chenopodioideae</taxon>
        <taxon>Atripliceae</taxon>
        <taxon>Chenopodium</taxon>
    </lineage>
</organism>
<evidence type="ECO:0000313" key="1">
    <source>
        <dbReference type="EnsemblPlants" id="AUR62043258-RA:cds"/>
    </source>
</evidence>
<name>A0A803NB49_CHEQI</name>
<dbReference type="EnsemblPlants" id="AUR62043258-RA">
    <property type="protein sequence ID" value="AUR62043258-RA:cds"/>
    <property type="gene ID" value="AUR62043258"/>
</dbReference>
<dbReference type="Gramene" id="AUR62043258-RA">
    <property type="protein sequence ID" value="AUR62043258-RA:cds"/>
    <property type="gene ID" value="AUR62043258"/>
</dbReference>
<evidence type="ECO:0000313" key="2">
    <source>
        <dbReference type="Proteomes" id="UP000596660"/>
    </source>
</evidence>
<dbReference type="AlphaFoldDB" id="A0A803NB49"/>
<sequence length="174" mass="19928">MRQVWRMYKIPNLLASKCFVARYGGDPLSLGYSGKHLAKSSWAAKSLVRVVISMKGAIGKRIGNGKDNSILQDIWVKEKKISRIAQPLESQSGKVSDLLTTDRRWNANLIWKSFEEDTARDILSIYVPTHECKEEFRWLAKKNGEFTFKSGYWVAAASAKVSTWRPKQEAFWKL</sequence>
<proteinExistence type="predicted"/>
<keyword evidence="2" id="KW-1185">Reference proteome</keyword>
<accession>A0A803NB49</accession>
<reference evidence="1" key="1">
    <citation type="journal article" date="2017" name="Nature">
        <title>The genome of Chenopodium quinoa.</title>
        <authorList>
            <person name="Jarvis D.E."/>
            <person name="Ho Y.S."/>
            <person name="Lightfoot D.J."/>
            <person name="Schmoeckel S.M."/>
            <person name="Li B."/>
            <person name="Borm T.J.A."/>
            <person name="Ohyanagi H."/>
            <person name="Mineta K."/>
            <person name="Michell C.T."/>
            <person name="Saber N."/>
            <person name="Kharbatia N.M."/>
            <person name="Rupper R.R."/>
            <person name="Sharp A.R."/>
            <person name="Dally N."/>
            <person name="Boughton B.A."/>
            <person name="Woo Y.H."/>
            <person name="Gao G."/>
            <person name="Schijlen E.G.W.M."/>
            <person name="Guo X."/>
            <person name="Momin A.A."/>
            <person name="Negrao S."/>
            <person name="Al-Babili S."/>
            <person name="Gehring C."/>
            <person name="Roessner U."/>
            <person name="Jung C."/>
            <person name="Murphy K."/>
            <person name="Arold S.T."/>
            <person name="Gojobori T."/>
            <person name="van der Linden C.G."/>
            <person name="van Loo E.N."/>
            <person name="Jellen E.N."/>
            <person name="Maughan P.J."/>
            <person name="Tester M."/>
        </authorList>
    </citation>
    <scope>NUCLEOTIDE SEQUENCE [LARGE SCALE GENOMIC DNA]</scope>
    <source>
        <strain evidence="1">cv. PI 614886</strain>
    </source>
</reference>
<reference evidence="1" key="2">
    <citation type="submission" date="2021-03" db="UniProtKB">
        <authorList>
            <consortium name="EnsemblPlants"/>
        </authorList>
    </citation>
    <scope>IDENTIFICATION</scope>
</reference>